<reference evidence="1" key="1">
    <citation type="submission" date="2019-08" db="EMBL/GenBank/DDBJ databases">
        <authorList>
            <person name="Kucharzyk K."/>
            <person name="Murdoch R.W."/>
            <person name="Higgins S."/>
            <person name="Loffler F."/>
        </authorList>
    </citation>
    <scope>NUCLEOTIDE SEQUENCE</scope>
</reference>
<dbReference type="EMBL" id="VSSQ01000397">
    <property type="protein sequence ID" value="MPL93603.1"/>
    <property type="molecule type" value="Genomic_DNA"/>
</dbReference>
<name>A0A644VT73_9ZZZZ</name>
<evidence type="ECO:0000313" key="1">
    <source>
        <dbReference type="EMBL" id="MPL93603.1"/>
    </source>
</evidence>
<comment type="caution">
    <text evidence="1">The sequence shown here is derived from an EMBL/GenBank/DDBJ whole genome shotgun (WGS) entry which is preliminary data.</text>
</comment>
<sequence length="59" mass="6596">MSKKEILKYLSDALPNVAIGDLEVISESLYTAQSVYSEDQFKNKLDEVIKNVKACISKS</sequence>
<protein>
    <submittedName>
        <fullName evidence="1">Uncharacterized protein</fullName>
    </submittedName>
</protein>
<proteinExistence type="predicted"/>
<organism evidence="1">
    <name type="scientific">bioreactor metagenome</name>
    <dbReference type="NCBI Taxonomy" id="1076179"/>
    <lineage>
        <taxon>unclassified sequences</taxon>
        <taxon>metagenomes</taxon>
        <taxon>ecological metagenomes</taxon>
    </lineage>
</organism>
<gene>
    <name evidence="1" type="ORF">SDC9_39737</name>
</gene>
<accession>A0A644VT73</accession>
<dbReference type="AlphaFoldDB" id="A0A644VT73"/>